<protein>
    <recommendedName>
        <fullName evidence="2">PKD/Chitinase domain-containing protein</fullName>
    </recommendedName>
</protein>
<dbReference type="CDD" id="cd00146">
    <property type="entry name" value="PKD"/>
    <property type="match status" value="1"/>
</dbReference>
<evidence type="ECO:0000259" key="2">
    <source>
        <dbReference type="SMART" id="SM00089"/>
    </source>
</evidence>
<dbReference type="InterPro" id="IPR000601">
    <property type="entry name" value="PKD_dom"/>
</dbReference>
<dbReference type="SMART" id="SM00089">
    <property type="entry name" value="PKD"/>
    <property type="match status" value="2"/>
</dbReference>
<organism evidence="3">
    <name type="scientific">uncultured archaeon MedDCM-OCT-S11-C473</name>
    <dbReference type="NCBI Taxonomy" id="743104"/>
    <lineage>
        <taxon>Archaea</taxon>
        <taxon>environmental samples</taxon>
    </lineage>
</organism>
<dbReference type="Pfam" id="PF18911">
    <property type="entry name" value="PKD_4"/>
    <property type="match status" value="1"/>
</dbReference>
<dbReference type="InterPro" id="IPR035986">
    <property type="entry name" value="PKD_dom_sf"/>
</dbReference>
<evidence type="ECO:0000313" key="3">
    <source>
        <dbReference type="EMBL" id="ADD93367.1"/>
    </source>
</evidence>
<dbReference type="InterPro" id="IPR022409">
    <property type="entry name" value="PKD/Chitinase_dom"/>
</dbReference>
<sequence length="380" mass="41805">MVSISLAGCITGDSGDNDVPVTAVFSYSPTSNIRTGDSVELDASASLPQDGSLTYSWDCDGDGAADETGQKTDCSWEVEGTYSVTLTVASGGISNSQTKDITVTEAPVGTPTAEITQYADEEDCLYDDIDEQKHLVWICAMDKSDSDREVTETTIVQLDGSDSVSGGDSEYITTWNWDINLEYDSDGDGNLENDADLTGESVEWKDVAPGEYEVNLSVTNSAGSMDGDKIKVYVSYYGEWKDFQIDGNNSGSPKVIEFDMPVVYDRDQGNTIRKVETILTYPQVDDDCVLGENQCANTLNLYAFNEEDDEASNTSETANENRDAGDCDDDENYCVMLLLSSYMFTETESTYGDGEWLMQIRNNRWNDVQVESMVIILHYK</sequence>
<feature type="domain" description="PKD/Chitinase" evidence="2">
    <location>
        <begin position="140"/>
        <end position="237"/>
    </location>
</feature>
<proteinExistence type="predicted"/>
<dbReference type="Gene3D" id="2.60.40.10">
    <property type="entry name" value="Immunoglobulins"/>
    <property type="match status" value="2"/>
</dbReference>
<dbReference type="InterPro" id="IPR013783">
    <property type="entry name" value="Ig-like_fold"/>
</dbReference>
<dbReference type="EMBL" id="GU942978">
    <property type="protein sequence ID" value="ADD93367.1"/>
    <property type="molecule type" value="Genomic_DNA"/>
</dbReference>
<dbReference type="AlphaFoldDB" id="D6PCB6"/>
<dbReference type="SUPFAM" id="SSF49299">
    <property type="entry name" value="PKD domain"/>
    <property type="match status" value="2"/>
</dbReference>
<accession>D6PCB6</accession>
<feature type="domain" description="PKD/Chitinase" evidence="2">
    <location>
        <begin position="22"/>
        <end position="106"/>
    </location>
</feature>
<reference evidence="3" key="1">
    <citation type="journal article" date="2010" name="ISME J.">
        <title>Metagenome of the Mediterranean deep chlorophyll maximum studied by direct and fosmid library 454 pyrosequencing.</title>
        <authorList>
            <person name="Ghai R."/>
            <person name="Martin-Cuadrado A.B."/>
            <person name="Molto A.G."/>
            <person name="Heredia I.G."/>
            <person name="Cabrera R."/>
            <person name="Martin J."/>
            <person name="Verdu M."/>
            <person name="Deschamps P."/>
            <person name="Moreira D."/>
            <person name="Lopez-Garcia P."/>
            <person name="Mira A."/>
            <person name="Rodriguez-Valera F."/>
        </authorList>
    </citation>
    <scope>NUCLEOTIDE SEQUENCE</scope>
</reference>
<feature type="region of interest" description="Disordered" evidence="1">
    <location>
        <begin position="306"/>
        <end position="325"/>
    </location>
</feature>
<name>D6PCB6_9ARCH</name>
<evidence type="ECO:0000256" key="1">
    <source>
        <dbReference type="SAM" id="MobiDB-lite"/>
    </source>
</evidence>